<evidence type="ECO:0000256" key="2">
    <source>
        <dbReference type="ARBA" id="ARBA00022679"/>
    </source>
</evidence>
<dbReference type="GO" id="GO:0061542">
    <property type="term" value="F:3-demethylubiquinol 3-O-methyltransferase activity"/>
    <property type="evidence" value="ECO:0007669"/>
    <property type="project" value="UniProtKB-EC"/>
</dbReference>
<dbReference type="PANTHER" id="PTHR43464">
    <property type="entry name" value="METHYLTRANSFERASE"/>
    <property type="match status" value="1"/>
</dbReference>
<protein>
    <submittedName>
        <fullName evidence="5">Class I SAM-dependent methyltransferase</fullName>
        <ecNumber evidence="5">2.1.1.222</ecNumber>
        <ecNumber evidence="5">2.1.1.64</ecNumber>
    </submittedName>
</protein>
<keyword evidence="6" id="KW-1185">Reference proteome</keyword>
<dbReference type="SUPFAM" id="SSF53335">
    <property type="entry name" value="S-adenosyl-L-methionine-dependent methyltransferases"/>
    <property type="match status" value="1"/>
</dbReference>
<evidence type="ECO:0000313" key="5">
    <source>
        <dbReference type="EMBL" id="MFC0626387.1"/>
    </source>
</evidence>
<dbReference type="Proteomes" id="UP001589890">
    <property type="component" value="Unassembled WGS sequence"/>
</dbReference>
<dbReference type="InterPro" id="IPR029063">
    <property type="entry name" value="SAM-dependent_MTases_sf"/>
</dbReference>
<evidence type="ECO:0000259" key="4">
    <source>
        <dbReference type="Pfam" id="PF13649"/>
    </source>
</evidence>
<dbReference type="PANTHER" id="PTHR43464:SF19">
    <property type="entry name" value="UBIQUINONE BIOSYNTHESIS O-METHYLTRANSFERASE, MITOCHONDRIAL"/>
    <property type="match status" value="1"/>
</dbReference>
<dbReference type="CDD" id="cd02440">
    <property type="entry name" value="AdoMet_MTases"/>
    <property type="match status" value="1"/>
</dbReference>
<comment type="caution">
    <text evidence="5">The sequence shown here is derived from an EMBL/GenBank/DDBJ whole genome shotgun (WGS) entry which is preliminary data.</text>
</comment>
<dbReference type="GO" id="GO:0102208">
    <property type="term" value="F:2-polyprenyl-6-hydroxyphenol methylase activity"/>
    <property type="evidence" value="ECO:0007669"/>
    <property type="project" value="UniProtKB-EC"/>
</dbReference>
<name>A0ABV6QRM8_9ACTN</name>
<accession>A0ABV6QRM8</accession>
<sequence>MPRALQWDHNAYYHDWLLDQIPRQGGRMLDVGCGHGVLARRLAERAEHVDAIDASPVMIDQAKNVSASRGNIRWILGDVLQADLHPDGYDVVTAVSSLHHLPLRDGLTRLAGLVRPNGVLVVIGHYRAAKATDKAMEIANLAGNAAMGAYLAARGKAGKPHDDGMPIKDPKDTLAEIQQVAGELMPGVRIQRRMYWRYSLLWRRPGATY</sequence>
<dbReference type="EC" id="2.1.1.64" evidence="5"/>
<dbReference type="RefSeq" id="WP_380049803.1">
    <property type="nucleotide sequence ID" value="NZ_JBHLTC010000024.1"/>
</dbReference>
<dbReference type="EMBL" id="JBHLTC010000024">
    <property type="protein sequence ID" value="MFC0626387.1"/>
    <property type="molecule type" value="Genomic_DNA"/>
</dbReference>
<dbReference type="Gene3D" id="3.40.50.150">
    <property type="entry name" value="Vaccinia Virus protein VP39"/>
    <property type="match status" value="1"/>
</dbReference>
<dbReference type="Pfam" id="PF13649">
    <property type="entry name" value="Methyltransf_25"/>
    <property type="match status" value="1"/>
</dbReference>
<dbReference type="EC" id="2.1.1.222" evidence="5"/>
<keyword evidence="3" id="KW-0949">S-adenosyl-L-methionine</keyword>
<keyword evidence="1 5" id="KW-0489">Methyltransferase</keyword>
<evidence type="ECO:0000256" key="3">
    <source>
        <dbReference type="ARBA" id="ARBA00022691"/>
    </source>
</evidence>
<proteinExistence type="predicted"/>
<evidence type="ECO:0000256" key="1">
    <source>
        <dbReference type="ARBA" id="ARBA00022603"/>
    </source>
</evidence>
<dbReference type="InterPro" id="IPR041698">
    <property type="entry name" value="Methyltransf_25"/>
</dbReference>
<evidence type="ECO:0000313" key="6">
    <source>
        <dbReference type="Proteomes" id="UP001589890"/>
    </source>
</evidence>
<gene>
    <name evidence="5" type="ORF">ACFFGN_20075</name>
</gene>
<dbReference type="GO" id="GO:0032259">
    <property type="term" value="P:methylation"/>
    <property type="evidence" value="ECO:0007669"/>
    <property type="project" value="UniProtKB-KW"/>
</dbReference>
<reference evidence="5 6" key="1">
    <citation type="submission" date="2024-09" db="EMBL/GenBank/DDBJ databases">
        <authorList>
            <person name="Sun Q."/>
            <person name="Mori K."/>
        </authorList>
    </citation>
    <scope>NUCLEOTIDE SEQUENCE [LARGE SCALE GENOMIC DNA]</scope>
    <source>
        <strain evidence="5 6">CGMCC 1.15906</strain>
    </source>
</reference>
<feature type="domain" description="Methyltransferase" evidence="4">
    <location>
        <begin position="29"/>
        <end position="118"/>
    </location>
</feature>
<keyword evidence="2 5" id="KW-0808">Transferase</keyword>
<organism evidence="5 6">
    <name type="scientific">Kribbella deserti</name>
    <dbReference type="NCBI Taxonomy" id="1926257"/>
    <lineage>
        <taxon>Bacteria</taxon>
        <taxon>Bacillati</taxon>
        <taxon>Actinomycetota</taxon>
        <taxon>Actinomycetes</taxon>
        <taxon>Propionibacteriales</taxon>
        <taxon>Kribbellaceae</taxon>
        <taxon>Kribbella</taxon>
    </lineage>
</organism>